<dbReference type="InterPro" id="IPR031549">
    <property type="entry name" value="ASH"/>
</dbReference>
<dbReference type="Gene3D" id="2.60.40.10">
    <property type="entry name" value="Immunoglobulins"/>
    <property type="match status" value="1"/>
</dbReference>
<comment type="subcellular location">
    <subcellularLocation>
        <location evidence="1">Cytoplasm</location>
    </subcellularLocation>
</comment>
<evidence type="ECO:0000259" key="3">
    <source>
        <dbReference type="Pfam" id="PF15780"/>
    </source>
</evidence>
<evidence type="ECO:0000256" key="1">
    <source>
        <dbReference type="ARBA" id="ARBA00004496"/>
    </source>
</evidence>
<reference evidence="4" key="1">
    <citation type="submission" date="2018-05" db="EMBL/GenBank/DDBJ databases">
        <authorList>
            <person name="Lanie J.A."/>
            <person name="Ng W.-L."/>
            <person name="Kazmierczak K.M."/>
            <person name="Andrzejewski T.M."/>
            <person name="Davidsen T.M."/>
            <person name="Wayne K.J."/>
            <person name="Tettelin H."/>
            <person name="Glass J.I."/>
            <person name="Rusch D."/>
            <person name="Podicherti R."/>
            <person name="Tsui H.-C.T."/>
            <person name="Winkler M.E."/>
        </authorList>
    </citation>
    <scope>NUCLEOTIDE SEQUENCE</scope>
</reference>
<keyword evidence="2" id="KW-0963">Cytoplasm</keyword>
<sequence length="410" mass="43267">YYYSSGSMTTPAVDLTTVNTPALTFYYWDSGGSDVVVVSVSTDGTTFTTVYTTATVVTPWTQLTVSLSAYAANSTVYVKFTGTSVWGSNNPHIDDVLIPWVAPLTPVMSLSASALNFYGVASDTAAGTGSHSLTTTVSNTGADTLTGTIASRSTDFTVSPATIDLLPDSSMTLTLTYAPSATGFDSSYVDITSNDGGVANTVDSMQVLGYAFEADDYNHFEFADYDSSGFLRKNTAGGTYWRDNTSTSTLGGSNSVAVSSHKYGGESWLITPAYTIDADGERLTWHMKTSDATPTTTSKLYIELLTGNTLADLANAVTLDSFVVSAAASDVTENWVLNFVDAYNLSGTTYHYGFHYVDASSGGSSATGAGFYIDNIYFSDAPNVPILTIGSDVLHNGVTYLDSGFAKTAH</sequence>
<feature type="non-terminal residue" evidence="4">
    <location>
        <position position="410"/>
    </location>
</feature>
<evidence type="ECO:0000313" key="4">
    <source>
        <dbReference type="EMBL" id="SVC29218.1"/>
    </source>
</evidence>
<gene>
    <name evidence="4" type="ORF">METZ01_LOCUS282072</name>
</gene>
<feature type="non-terminal residue" evidence="4">
    <location>
        <position position="1"/>
    </location>
</feature>
<dbReference type="Pfam" id="PF15780">
    <property type="entry name" value="ASH"/>
    <property type="match status" value="1"/>
</dbReference>
<dbReference type="EMBL" id="UINC01083473">
    <property type="protein sequence ID" value="SVC29218.1"/>
    <property type="molecule type" value="Genomic_DNA"/>
</dbReference>
<proteinExistence type="predicted"/>
<dbReference type="AlphaFoldDB" id="A0A382KX59"/>
<feature type="domain" description="Abnormal spindle-like microcephaly-associated protein ASH" evidence="3">
    <location>
        <begin position="134"/>
        <end position="197"/>
    </location>
</feature>
<evidence type="ECO:0000256" key="2">
    <source>
        <dbReference type="ARBA" id="ARBA00022490"/>
    </source>
</evidence>
<dbReference type="GO" id="GO:0005737">
    <property type="term" value="C:cytoplasm"/>
    <property type="evidence" value="ECO:0007669"/>
    <property type="project" value="UniProtKB-SubCell"/>
</dbReference>
<organism evidence="4">
    <name type="scientific">marine metagenome</name>
    <dbReference type="NCBI Taxonomy" id="408172"/>
    <lineage>
        <taxon>unclassified sequences</taxon>
        <taxon>metagenomes</taxon>
        <taxon>ecological metagenomes</taxon>
    </lineage>
</organism>
<dbReference type="InterPro" id="IPR013783">
    <property type="entry name" value="Ig-like_fold"/>
</dbReference>
<name>A0A382KX59_9ZZZZ</name>
<protein>
    <recommendedName>
        <fullName evidence="3">Abnormal spindle-like microcephaly-associated protein ASH domain-containing protein</fullName>
    </recommendedName>
</protein>
<accession>A0A382KX59</accession>